<evidence type="ECO:0000313" key="2">
    <source>
        <dbReference type="Proteomes" id="UP000238650"/>
    </source>
</evidence>
<evidence type="ECO:0000313" key="1">
    <source>
        <dbReference type="EMBL" id="PRI10436.1"/>
    </source>
</evidence>
<dbReference type="EMBL" id="MWZD01000019">
    <property type="protein sequence ID" value="PRI10436.1"/>
    <property type="molecule type" value="Genomic_DNA"/>
</dbReference>
<dbReference type="Proteomes" id="UP000238650">
    <property type="component" value="Unassembled WGS sequence"/>
</dbReference>
<dbReference type="AlphaFoldDB" id="A0A2S9QLG4"/>
<sequence>MVLQIAPDTPSRIRLFWSVAVAVQLLFTLSKEITEQHPTLKPRRMLHPSQVGRQRACAPGSGDVLVHAVKHLGQGFVLGVVFEDPGDLIHCRAVVLCCWERRRCRRPVVAGHRADDEPELTFSVDSARLVHARGHPVVRLRRATREQLTVYRIIGIQHSNIWVGRVEHRLQLFAFLSVQWHHTQPGVAAVDEPAEGVDDGEIGRCPSTGELLRQIRGARPTPTERLSKHVVSAQSRRDEFTAPLRVIPPVLHIVVLALIRRSDRDQIVVLDRLRRQRFSLQHVDHGISHPLRSHDLRLLLMGLFKVFQPLQQLGQTSCRIRQLQTGLALLLMRILKPVNVSATIRQHERIMTRFWWEHARHDLRNPGPFERLPPSTRIMLWMLAQ</sequence>
<keyword evidence="2" id="KW-1185">Reference proteome</keyword>
<proteinExistence type="predicted"/>
<accession>A0A2S9QLG4</accession>
<organism evidence="1 2">
    <name type="scientific">Leucobacter massiliensis</name>
    <dbReference type="NCBI Taxonomy" id="1686285"/>
    <lineage>
        <taxon>Bacteria</taxon>
        <taxon>Bacillati</taxon>
        <taxon>Actinomycetota</taxon>
        <taxon>Actinomycetes</taxon>
        <taxon>Micrococcales</taxon>
        <taxon>Microbacteriaceae</taxon>
        <taxon>Leucobacter</taxon>
    </lineage>
</organism>
<reference evidence="1 2" key="1">
    <citation type="journal article" date="2017" name="New Microbes New Infect">
        <title>Genome sequence of 'Leucobacter massiliensis' sp. nov. isolated from human pharynx after travel to the 2014 Hajj.</title>
        <authorList>
            <person name="Leangapichart T."/>
            <person name="Gautret P."/>
            <person name="Nguyen T.T."/>
            <person name="Armstrong N."/>
            <person name="Rolain J.M."/>
        </authorList>
    </citation>
    <scope>NUCLEOTIDE SEQUENCE [LARGE SCALE GENOMIC DNA]</scope>
    <source>
        <strain evidence="1 2">122RC15</strain>
    </source>
</reference>
<comment type="caution">
    <text evidence="1">The sequence shown here is derived from an EMBL/GenBank/DDBJ whole genome shotgun (WGS) entry which is preliminary data.</text>
</comment>
<gene>
    <name evidence="1" type="ORF">B4915_11680</name>
</gene>
<name>A0A2S9QLG4_9MICO</name>
<protein>
    <submittedName>
        <fullName evidence="1">Uncharacterized protein</fullName>
    </submittedName>
</protein>